<dbReference type="AlphaFoldDB" id="A0AAV3YW47"/>
<protein>
    <submittedName>
        <fullName evidence="2">Uncharacterized protein</fullName>
    </submittedName>
</protein>
<keyword evidence="3" id="KW-1185">Reference proteome</keyword>
<reference evidence="2 3" key="1">
    <citation type="journal article" date="2021" name="Elife">
        <title>Chloroplast acquisition without the gene transfer in kleptoplastic sea slugs, Plakobranchus ocellatus.</title>
        <authorList>
            <person name="Maeda T."/>
            <person name="Takahashi S."/>
            <person name="Yoshida T."/>
            <person name="Shimamura S."/>
            <person name="Takaki Y."/>
            <person name="Nagai Y."/>
            <person name="Toyoda A."/>
            <person name="Suzuki Y."/>
            <person name="Arimoto A."/>
            <person name="Ishii H."/>
            <person name="Satoh N."/>
            <person name="Nishiyama T."/>
            <person name="Hasebe M."/>
            <person name="Maruyama T."/>
            <person name="Minagawa J."/>
            <person name="Obokata J."/>
            <person name="Shigenobu S."/>
        </authorList>
    </citation>
    <scope>NUCLEOTIDE SEQUENCE [LARGE SCALE GENOMIC DNA]</scope>
</reference>
<dbReference type="EMBL" id="BLXT01001578">
    <property type="protein sequence ID" value="GFN86679.1"/>
    <property type="molecule type" value="Genomic_DNA"/>
</dbReference>
<feature type="coiled-coil region" evidence="1">
    <location>
        <begin position="37"/>
        <end position="79"/>
    </location>
</feature>
<sequence length="81" mass="9403">MMQIVQELCKRPGLNRTGFDMPTIYVPSMNQKGSRCANQIEEVCKEVERTINQTIQNTLNSLERDCDQISQLVEDKLKEDR</sequence>
<proteinExistence type="predicted"/>
<evidence type="ECO:0000256" key="1">
    <source>
        <dbReference type="SAM" id="Coils"/>
    </source>
</evidence>
<accession>A0AAV3YW47</accession>
<comment type="caution">
    <text evidence="2">The sequence shown here is derived from an EMBL/GenBank/DDBJ whole genome shotgun (WGS) entry which is preliminary data.</text>
</comment>
<gene>
    <name evidence="2" type="ORF">PoB_001318500</name>
</gene>
<evidence type="ECO:0000313" key="3">
    <source>
        <dbReference type="Proteomes" id="UP000735302"/>
    </source>
</evidence>
<organism evidence="2 3">
    <name type="scientific">Plakobranchus ocellatus</name>
    <dbReference type="NCBI Taxonomy" id="259542"/>
    <lineage>
        <taxon>Eukaryota</taxon>
        <taxon>Metazoa</taxon>
        <taxon>Spiralia</taxon>
        <taxon>Lophotrochozoa</taxon>
        <taxon>Mollusca</taxon>
        <taxon>Gastropoda</taxon>
        <taxon>Heterobranchia</taxon>
        <taxon>Euthyneura</taxon>
        <taxon>Panpulmonata</taxon>
        <taxon>Sacoglossa</taxon>
        <taxon>Placobranchoidea</taxon>
        <taxon>Plakobranchidae</taxon>
        <taxon>Plakobranchus</taxon>
    </lineage>
</organism>
<evidence type="ECO:0000313" key="2">
    <source>
        <dbReference type="EMBL" id="GFN86679.1"/>
    </source>
</evidence>
<keyword evidence="1" id="KW-0175">Coiled coil</keyword>
<dbReference type="Proteomes" id="UP000735302">
    <property type="component" value="Unassembled WGS sequence"/>
</dbReference>
<name>A0AAV3YW47_9GAST</name>